<protein>
    <submittedName>
        <fullName evidence="2">PAS domain-containing protein</fullName>
    </submittedName>
</protein>
<dbReference type="CDD" id="cd00130">
    <property type="entry name" value="PAS"/>
    <property type="match status" value="1"/>
</dbReference>
<keyword evidence="3" id="KW-1185">Reference proteome</keyword>
<reference evidence="2 3" key="1">
    <citation type="submission" date="2024-05" db="EMBL/GenBank/DDBJ databases">
        <authorList>
            <person name="De Oliveira J.P."/>
            <person name="Noriler S.A."/>
            <person name="De Oliveira A.G."/>
            <person name="Sipoli D.S."/>
        </authorList>
    </citation>
    <scope>NUCLEOTIDE SEQUENCE [LARGE SCALE GENOMIC DNA]</scope>
    <source>
        <strain evidence="2 3">LABIM192</strain>
    </source>
</reference>
<sequence>MARRNNSIPSRQKQAPQDDFVARAHEAVSQVEAINKSMAVIEFDLDGMIRDANANFLQTMGYSLDEIRGQHHRM</sequence>
<name>A0ABV0IS39_9NEIS</name>
<evidence type="ECO:0000259" key="1">
    <source>
        <dbReference type="PROSITE" id="PS50112"/>
    </source>
</evidence>
<proteinExistence type="predicted"/>
<dbReference type="EMBL" id="JBDXMI010000001">
    <property type="protein sequence ID" value="MEO9383410.1"/>
    <property type="molecule type" value="Genomic_DNA"/>
</dbReference>
<accession>A0ABV0IS39</accession>
<gene>
    <name evidence="2" type="ORF">ABI908_04660</name>
</gene>
<dbReference type="PROSITE" id="PS50112">
    <property type="entry name" value="PAS"/>
    <property type="match status" value="1"/>
</dbReference>
<dbReference type="InterPro" id="IPR035965">
    <property type="entry name" value="PAS-like_dom_sf"/>
</dbReference>
<dbReference type="RefSeq" id="WP_347949680.1">
    <property type="nucleotide sequence ID" value="NZ_JBDXMI010000001.1"/>
</dbReference>
<dbReference type="Proteomes" id="UP001462502">
    <property type="component" value="Unassembled WGS sequence"/>
</dbReference>
<dbReference type="Gene3D" id="3.30.450.20">
    <property type="entry name" value="PAS domain"/>
    <property type="match status" value="1"/>
</dbReference>
<evidence type="ECO:0000313" key="2">
    <source>
        <dbReference type="EMBL" id="MEO9383410.1"/>
    </source>
</evidence>
<feature type="non-terminal residue" evidence="2">
    <location>
        <position position="74"/>
    </location>
</feature>
<organism evidence="2 3">
    <name type="scientific">Chromobacterium phragmitis</name>
    <dbReference type="NCBI Taxonomy" id="2202141"/>
    <lineage>
        <taxon>Bacteria</taxon>
        <taxon>Pseudomonadati</taxon>
        <taxon>Pseudomonadota</taxon>
        <taxon>Betaproteobacteria</taxon>
        <taxon>Neisseriales</taxon>
        <taxon>Chromobacteriaceae</taxon>
        <taxon>Chromobacterium</taxon>
    </lineage>
</organism>
<dbReference type="SUPFAM" id="SSF55785">
    <property type="entry name" value="PYP-like sensor domain (PAS domain)"/>
    <property type="match status" value="1"/>
</dbReference>
<dbReference type="InterPro" id="IPR000014">
    <property type="entry name" value="PAS"/>
</dbReference>
<evidence type="ECO:0000313" key="3">
    <source>
        <dbReference type="Proteomes" id="UP001462502"/>
    </source>
</evidence>
<feature type="domain" description="PAS" evidence="1">
    <location>
        <begin position="40"/>
        <end position="74"/>
    </location>
</feature>
<comment type="caution">
    <text evidence="2">The sequence shown here is derived from an EMBL/GenBank/DDBJ whole genome shotgun (WGS) entry which is preliminary data.</text>
</comment>
<dbReference type="NCBIfam" id="TIGR00229">
    <property type="entry name" value="sensory_box"/>
    <property type="match status" value="1"/>
</dbReference>